<evidence type="ECO:0000313" key="2">
    <source>
        <dbReference type="Proteomes" id="UP000636918"/>
    </source>
</evidence>
<organism evidence="1 2">
    <name type="scientific">Nocardioides baculatus</name>
    <dbReference type="NCBI Taxonomy" id="2801337"/>
    <lineage>
        <taxon>Bacteria</taxon>
        <taxon>Bacillati</taxon>
        <taxon>Actinomycetota</taxon>
        <taxon>Actinomycetes</taxon>
        <taxon>Propionibacteriales</taxon>
        <taxon>Nocardioidaceae</taxon>
        <taxon>Nocardioides</taxon>
    </lineage>
</organism>
<dbReference type="SUPFAM" id="SSF53756">
    <property type="entry name" value="UDP-Glycosyltransferase/glycogen phosphorylase"/>
    <property type="match status" value="1"/>
</dbReference>
<protein>
    <submittedName>
        <fullName evidence="1">Glycosyltransferase family 4 protein</fullName>
    </submittedName>
</protein>
<keyword evidence="2" id="KW-1185">Reference proteome</keyword>
<comment type="caution">
    <text evidence="1">The sequence shown here is derived from an EMBL/GenBank/DDBJ whole genome shotgun (WGS) entry which is preliminary data.</text>
</comment>
<dbReference type="Pfam" id="PF13692">
    <property type="entry name" value="Glyco_trans_1_4"/>
    <property type="match status" value="1"/>
</dbReference>
<dbReference type="RefSeq" id="WP_201938900.1">
    <property type="nucleotide sequence ID" value="NZ_JAERSG010000005.1"/>
</dbReference>
<dbReference type="PANTHER" id="PTHR12526">
    <property type="entry name" value="GLYCOSYLTRANSFERASE"/>
    <property type="match status" value="1"/>
</dbReference>
<dbReference type="PANTHER" id="PTHR12526:SF600">
    <property type="entry name" value="GLYCOSYL TRANSFERASE GROUP 1"/>
    <property type="match status" value="1"/>
</dbReference>
<dbReference type="CDD" id="cd03801">
    <property type="entry name" value="GT4_PimA-like"/>
    <property type="match status" value="1"/>
</dbReference>
<dbReference type="Proteomes" id="UP000636918">
    <property type="component" value="Unassembled WGS sequence"/>
</dbReference>
<proteinExistence type="predicted"/>
<sequence>MTRPRVVLISMYVGHEGVPHAGGRYLLELQRLLDAETDLTMLTVGNQLNHEAATRPGIPGRMLLLGHEAGRGPVRRVLNRLAHLADTTWRHKRDPGMPSAAFVLGLLRSKEARAAVQAADIIDLQYSESIRLVRLLRRINPSARITGTFHDVMSQSFSREPQTTEDERRYWQGVARRSRAREARMVEQLDEVLVFSQKDADLLGNPLHTVVHPPLSDGAEPRHERADEPVVIVVSYLARDENNKAALWAIDHIWPLVRARRPDAVLRFVGGGASDELRTRVADLGPDGGVVLAGFVDDLFAEYAEASAALVPVLQGAGVKFKTVEAMCHGVPVVTTSVGAEGIEGEDLYAGLADAPEALAASLVSVLDDPGVAQLRSDRVQTWAQGVYGRERFRDIVRSTWIG</sequence>
<dbReference type="Gene3D" id="3.40.50.2000">
    <property type="entry name" value="Glycogen Phosphorylase B"/>
    <property type="match status" value="1"/>
</dbReference>
<name>A0ABS1LBT9_9ACTN</name>
<dbReference type="EMBL" id="JAERSG010000005">
    <property type="protein sequence ID" value="MBL0749139.1"/>
    <property type="molecule type" value="Genomic_DNA"/>
</dbReference>
<evidence type="ECO:0000313" key="1">
    <source>
        <dbReference type="EMBL" id="MBL0749139.1"/>
    </source>
</evidence>
<gene>
    <name evidence="1" type="ORF">JI751_16075</name>
</gene>
<reference evidence="1 2" key="1">
    <citation type="submission" date="2021-01" db="EMBL/GenBank/DDBJ databases">
        <title>Genome seq and assembly of Nocardiodes sp. G10.</title>
        <authorList>
            <person name="Chhetri G."/>
        </authorList>
    </citation>
    <scope>NUCLEOTIDE SEQUENCE [LARGE SCALE GENOMIC DNA]</scope>
    <source>
        <strain evidence="1 2">G10</strain>
    </source>
</reference>
<accession>A0ABS1LBT9</accession>